<name>A0A0K2T959_LEPSM</name>
<dbReference type="EMBL" id="HACA01004751">
    <property type="protein sequence ID" value="CDW22112.1"/>
    <property type="molecule type" value="Transcribed_RNA"/>
</dbReference>
<dbReference type="AlphaFoldDB" id="A0A0K2T959"/>
<reference evidence="1" key="1">
    <citation type="submission" date="2014-05" db="EMBL/GenBank/DDBJ databases">
        <authorList>
            <person name="Chronopoulou M."/>
        </authorList>
    </citation>
    <scope>NUCLEOTIDE SEQUENCE</scope>
    <source>
        <tissue evidence="1">Whole organism</tissue>
    </source>
</reference>
<organism evidence="1">
    <name type="scientific">Lepeophtheirus salmonis</name>
    <name type="common">Salmon louse</name>
    <name type="synonym">Caligus salmonis</name>
    <dbReference type="NCBI Taxonomy" id="72036"/>
    <lineage>
        <taxon>Eukaryota</taxon>
        <taxon>Metazoa</taxon>
        <taxon>Ecdysozoa</taxon>
        <taxon>Arthropoda</taxon>
        <taxon>Crustacea</taxon>
        <taxon>Multicrustacea</taxon>
        <taxon>Hexanauplia</taxon>
        <taxon>Copepoda</taxon>
        <taxon>Siphonostomatoida</taxon>
        <taxon>Caligidae</taxon>
        <taxon>Lepeophtheirus</taxon>
    </lineage>
</organism>
<accession>A0A0K2T959</accession>
<protein>
    <submittedName>
        <fullName evidence="1">Uncharacterized protein</fullName>
    </submittedName>
</protein>
<feature type="non-terminal residue" evidence="1">
    <location>
        <position position="1"/>
    </location>
</feature>
<proteinExistence type="predicted"/>
<evidence type="ECO:0000313" key="1">
    <source>
        <dbReference type="EMBL" id="CDW22112.1"/>
    </source>
</evidence>
<sequence length="88" mass="9986">LRDLSSSFNLFIGVFLQTKYRKDRKVLFITFFFFFLNKFLSCELRTSFFPSYTSRNVHHSFDDSVCNEGGGGERGAVPGGARRAACSL</sequence>